<dbReference type="EMBL" id="JAQGLA010000007">
    <property type="protein sequence ID" value="MDA3625186.1"/>
    <property type="molecule type" value="Genomic_DNA"/>
</dbReference>
<evidence type="ECO:0000313" key="2">
    <source>
        <dbReference type="Proteomes" id="UP001210380"/>
    </source>
</evidence>
<gene>
    <name evidence="1" type="ORF">OU415_07050</name>
</gene>
<reference evidence="1 2" key="1">
    <citation type="submission" date="2022-11" db="EMBL/GenBank/DDBJ databases">
        <title>Draft genome sequence of Saccharopolyspora sp. WRP15-2 isolated from rhizosphere soils of wild rice in Thailand.</title>
        <authorList>
            <person name="Duangmal K."/>
            <person name="Kammanee S."/>
            <person name="Muangham S."/>
        </authorList>
    </citation>
    <scope>NUCLEOTIDE SEQUENCE [LARGE SCALE GENOMIC DNA]</scope>
    <source>
        <strain evidence="1 2">WRP15-2</strain>
    </source>
</reference>
<comment type="caution">
    <text evidence="1">The sequence shown here is derived from an EMBL/GenBank/DDBJ whole genome shotgun (WGS) entry which is preliminary data.</text>
</comment>
<accession>A0ABT4UVE6</accession>
<keyword evidence="2" id="KW-1185">Reference proteome</keyword>
<organism evidence="1 2">
    <name type="scientific">Saccharopolyspora oryzae</name>
    <dbReference type="NCBI Taxonomy" id="2997343"/>
    <lineage>
        <taxon>Bacteria</taxon>
        <taxon>Bacillati</taxon>
        <taxon>Actinomycetota</taxon>
        <taxon>Actinomycetes</taxon>
        <taxon>Pseudonocardiales</taxon>
        <taxon>Pseudonocardiaceae</taxon>
        <taxon>Saccharopolyspora</taxon>
    </lineage>
</organism>
<name>A0ABT4UVE6_9PSEU</name>
<sequence>MQKVIEAISRQALLLGREQRQAALTALGLSGPGSRFLKDRQAWIAQNIDRDIRTARRRIDEGCAELALLLAEGGETATTPTGSWHTERMRVLLALDQPRPEAFVFRRVVACNESLDELDLATTLTASGQLAVHGADDVNVDVFAGGTLLRTRNGSSKQTGLALRPPEPLRRGQKHEIALRVRTAEMLPHYVCVPKSACAEFTLTVRFGTRTPRTVALLEKVFQNDLRSVTGTPLETDAAGEVHVRFRNLQPEFAYGIRWDQ</sequence>
<proteinExistence type="predicted"/>
<dbReference type="RefSeq" id="WP_270947765.1">
    <property type="nucleotide sequence ID" value="NZ_JAQGLA010000007.1"/>
</dbReference>
<protein>
    <submittedName>
        <fullName evidence="1">Uncharacterized protein</fullName>
    </submittedName>
</protein>
<dbReference type="Proteomes" id="UP001210380">
    <property type="component" value="Unassembled WGS sequence"/>
</dbReference>
<evidence type="ECO:0000313" key="1">
    <source>
        <dbReference type="EMBL" id="MDA3625186.1"/>
    </source>
</evidence>